<evidence type="ECO:0000313" key="3">
    <source>
        <dbReference type="Proteomes" id="UP000193087"/>
    </source>
</evidence>
<proteinExistence type="predicted"/>
<dbReference type="Proteomes" id="UP000193087">
    <property type="component" value="Unassembled WGS sequence"/>
</dbReference>
<feature type="domain" description="Aminoglycoside phosphotransferase" evidence="1">
    <location>
        <begin position="33"/>
        <end position="272"/>
    </location>
</feature>
<dbReference type="InterPro" id="IPR041726">
    <property type="entry name" value="ACAD10_11_N"/>
</dbReference>
<dbReference type="RefSeq" id="WP_085252391.1">
    <property type="nucleotide sequence ID" value="NZ_CAJMWJ010000001.1"/>
</dbReference>
<protein>
    <submittedName>
        <fullName evidence="2">Acyl-CoA dehydrogenase</fullName>
    </submittedName>
</protein>
<dbReference type="InterPro" id="IPR002575">
    <property type="entry name" value="Aminoglycoside_PTrfase"/>
</dbReference>
<dbReference type="AlphaFoldDB" id="A0A1X2BQM5"/>
<evidence type="ECO:0000259" key="1">
    <source>
        <dbReference type="Pfam" id="PF01636"/>
    </source>
</evidence>
<dbReference type="Gene3D" id="3.90.1200.10">
    <property type="match status" value="1"/>
</dbReference>
<gene>
    <name evidence="2" type="ORF">AWC22_01955</name>
</gene>
<dbReference type="CDD" id="cd05154">
    <property type="entry name" value="ACAD10_11_N-like"/>
    <property type="match status" value="1"/>
</dbReference>
<dbReference type="EMBL" id="LQPQ01000191">
    <property type="protein sequence ID" value="ORW65957.1"/>
    <property type="molecule type" value="Genomic_DNA"/>
</dbReference>
<dbReference type="Pfam" id="PF01636">
    <property type="entry name" value="APH"/>
    <property type="match status" value="1"/>
</dbReference>
<reference evidence="2 3" key="1">
    <citation type="submission" date="2016-01" db="EMBL/GenBank/DDBJ databases">
        <title>The new phylogeny of the genus Mycobacterium.</title>
        <authorList>
            <person name="Tarcisio F."/>
            <person name="Conor M."/>
            <person name="Antonella G."/>
            <person name="Elisabetta G."/>
            <person name="Giulia F.S."/>
            <person name="Sara T."/>
            <person name="Anna F."/>
            <person name="Clotilde B."/>
            <person name="Roberto B."/>
            <person name="Veronica D.S."/>
            <person name="Fabio R."/>
            <person name="Monica P."/>
            <person name="Olivier J."/>
            <person name="Enrico T."/>
            <person name="Nicola S."/>
        </authorList>
    </citation>
    <scope>NUCLEOTIDE SEQUENCE [LARGE SCALE GENOMIC DNA]</scope>
    <source>
        <strain evidence="2 3">DSM 45176</strain>
    </source>
</reference>
<dbReference type="PANTHER" id="PTHR47829:SF1">
    <property type="entry name" value="HAD FAMILY PHOSPHATASE"/>
    <property type="match status" value="1"/>
</dbReference>
<comment type="caution">
    <text evidence="2">The sequence shown here is derived from an EMBL/GenBank/DDBJ whole genome shotgun (WGS) entry which is preliminary data.</text>
</comment>
<dbReference type="Gene3D" id="3.30.200.20">
    <property type="entry name" value="Phosphorylase Kinase, domain 1"/>
    <property type="match status" value="1"/>
</dbReference>
<organism evidence="2 3">
    <name type="scientific">Mycobacterium riyadhense</name>
    <dbReference type="NCBI Taxonomy" id="486698"/>
    <lineage>
        <taxon>Bacteria</taxon>
        <taxon>Bacillati</taxon>
        <taxon>Actinomycetota</taxon>
        <taxon>Actinomycetes</taxon>
        <taxon>Mycobacteriales</taxon>
        <taxon>Mycobacteriaceae</taxon>
        <taxon>Mycobacterium</taxon>
    </lineage>
</organism>
<evidence type="ECO:0000313" key="2">
    <source>
        <dbReference type="EMBL" id="ORW65957.1"/>
    </source>
</evidence>
<dbReference type="STRING" id="486698.AWC22_01955"/>
<dbReference type="OrthoDB" id="3806873at2"/>
<name>A0A1X2BQM5_9MYCO</name>
<dbReference type="InterPro" id="IPR011009">
    <property type="entry name" value="Kinase-like_dom_sf"/>
</dbReference>
<sequence length="350" mass="38654">MTSTDRLNGLDLPALDRYLRSLGIGRDGELRGELISGGRSNLTFRVYDDVASWLVRRPPLHGLTPSAHDMAREYKVVAALQDTPVPVARTIALCDDDSVLGAPFQIVEFVVGQVVRRRAQLDAFSRSAIDGCVNALIRVLVDLHSIDPNAVGLSDFGKPSGYLERQVRRWGSQWELVRLPDDRRDADVARLHSALQQAIPQQSRTSIVHGDYRIDNTILDTDDPTRVRAVVDWELSTLGDPLSDAALMCVYRDPALDLIVNAQAAWTSPLLPNADELADRYSLVSGQPLGHWEFYMALAYFKLAIIAAGIDFRRRMSLRADGRDDAYDTSPEVVAPLISRGLAEIAKPGS</sequence>
<dbReference type="SUPFAM" id="SSF56112">
    <property type="entry name" value="Protein kinase-like (PK-like)"/>
    <property type="match status" value="1"/>
</dbReference>
<dbReference type="GeneID" id="93497413"/>
<dbReference type="InterPro" id="IPR052898">
    <property type="entry name" value="ACAD10-like"/>
</dbReference>
<dbReference type="PANTHER" id="PTHR47829">
    <property type="entry name" value="HYDROLASE, PUTATIVE (AFU_ORTHOLOGUE AFUA_1G12880)-RELATED"/>
    <property type="match status" value="1"/>
</dbReference>
<keyword evidence="3" id="KW-1185">Reference proteome</keyword>
<accession>A0A1X2BQM5</accession>